<comment type="similarity">
    <text evidence="1 6">Belongs to the hexokinase family.</text>
</comment>
<dbReference type="PANTHER" id="PTHR19443:SF30">
    <property type="entry name" value="GLUCOKINASE-1-RELATED"/>
    <property type="match status" value="1"/>
</dbReference>
<evidence type="ECO:0000313" key="10">
    <source>
        <dbReference type="Proteomes" id="UP001521785"/>
    </source>
</evidence>
<dbReference type="Gene3D" id="3.40.367.20">
    <property type="match status" value="1"/>
</dbReference>
<dbReference type="InterPro" id="IPR043129">
    <property type="entry name" value="ATPase_NBD"/>
</dbReference>
<keyword evidence="5 6" id="KW-0067">ATP-binding</keyword>
<keyword evidence="6" id="KW-0324">Glycolysis</keyword>
<evidence type="ECO:0000313" key="9">
    <source>
        <dbReference type="EMBL" id="KAL1597333.1"/>
    </source>
</evidence>
<dbReference type="EMBL" id="JAKJXO020000013">
    <property type="protein sequence ID" value="KAL1597333.1"/>
    <property type="molecule type" value="Genomic_DNA"/>
</dbReference>
<organism evidence="9 10">
    <name type="scientific">Paraconiothyrium brasiliense</name>
    <dbReference type="NCBI Taxonomy" id="300254"/>
    <lineage>
        <taxon>Eukaryota</taxon>
        <taxon>Fungi</taxon>
        <taxon>Dikarya</taxon>
        <taxon>Ascomycota</taxon>
        <taxon>Pezizomycotina</taxon>
        <taxon>Dothideomycetes</taxon>
        <taxon>Pleosporomycetidae</taxon>
        <taxon>Pleosporales</taxon>
        <taxon>Massarineae</taxon>
        <taxon>Didymosphaeriaceae</taxon>
        <taxon>Paraconiothyrium</taxon>
    </lineage>
</organism>
<dbReference type="Proteomes" id="UP001521785">
    <property type="component" value="Unassembled WGS sequence"/>
</dbReference>
<proteinExistence type="inferred from homology"/>
<keyword evidence="2 6" id="KW-0808">Transferase</keyword>
<feature type="domain" description="Hexokinase N-terminal" evidence="7">
    <location>
        <begin position="2"/>
        <end position="122"/>
    </location>
</feature>
<dbReference type="InterPro" id="IPR022673">
    <property type="entry name" value="Hexokinase_C"/>
</dbReference>
<evidence type="ECO:0000256" key="2">
    <source>
        <dbReference type="ARBA" id="ARBA00022679"/>
    </source>
</evidence>
<reference evidence="9 10" key="1">
    <citation type="submission" date="2024-02" db="EMBL/GenBank/DDBJ databases">
        <title>De novo assembly and annotation of 12 fungi associated with fruit tree decline syndrome in Ontario, Canada.</title>
        <authorList>
            <person name="Sulman M."/>
            <person name="Ellouze W."/>
            <person name="Ilyukhin E."/>
        </authorList>
    </citation>
    <scope>NUCLEOTIDE SEQUENCE [LARGE SCALE GENOMIC DNA]</scope>
    <source>
        <strain evidence="9 10">M42-189</strain>
    </source>
</reference>
<gene>
    <name evidence="9" type="ORF">SLS60_008917</name>
</gene>
<dbReference type="PROSITE" id="PS51748">
    <property type="entry name" value="HEXOKINASE_2"/>
    <property type="match status" value="1"/>
</dbReference>
<protein>
    <recommendedName>
        <fullName evidence="6">Phosphotransferase</fullName>
        <ecNumber evidence="6">2.7.1.-</ecNumber>
    </recommendedName>
</protein>
<evidence type="ECO:0000256" key="3">
    <source>
        <dbReference type="ARBA" id="ARBA00022741"/>
    </source>
</evidence>
<evidence type="ECO:0000256" key="1">
    <source>
        <dbReference type="ARBA" id="ARBA00009225"/>
    </source>
</evidence>
<dbReference type="PRINTS" id="PR00475">
    <property type="entry name" value="HEXOKINASE"/>
</dbReference>
<comment type="caution">
    <text evidence="9">The sequence shown here is derived from an EMBL/GenBank/DDBJ whole genome shotgun (WGS) entry which is preliminary data.</text>
</comment>
<feature type="domain" description="Hexokinase C-terminal" evidence="8">
    <location>
        <begin position="132"/>
        <end position="437"/>
    </location>
</feature>
<dbReference type="InterPro" id="IPR022672">
    <property type="entry name" value="Hexokinase_N"/>
</dbReference>
<dbReference type="Pfam" id="PF03727">
    <property type="entry name" value="Hexokinase_2"/>
    <property type="match status" value="1"/>
</dbReference>
<dbReference type="InterPro" id="IPR001312">
    <property type="entry name" value="Hexokinase"/>
</dbReference>
<sequence>MQTKQAVPEHLRINASYKPLFSFIAKAISDFLNQHQHQLRPKPDCETATQSVPLGFTFSFTCEQTSISHGTLIQWDKGWDIPEALGKDPCAMLQESIDELKLPVQVSALANDSVGTLLTRAFTSQGHGSTLAAVIIGTGTNAAYIERLRNVRRIPQTEKKEMHESIVLNTEWGCFDDALKVLPTTPYDRALDASSIYPGNQQLEKRVSGMYLGELMRLVILHCQNQGLFDMVLDNESPCNRQHGLDSSFLSLLAKEGTAGSLDVAKTIERILSAHNVTPNDVRVMEQLADGIVKRSARLVGSALGAIIVQSGRLNHFHSEKRPIQITSMQTQRHGAQSSKHRRIGCGLFAKISGYFKRLISTSTKLQLAGCKTSTSSTEEDVIDIGVDGSLIELYPGFEAYIRSALRDIQEIGPEGEEKVKMGLARDGSGVGAALMANAAISA</sequence>
<dbReference type="EC" id="2.7.1.-" evidence="6"/>
<name>A0ABR3QZ71_9PLEO</name>
<keyword evidence="4 6" id="KW-0418">Kinase</keyword>
<dbReference type="SUPFAM" id="SSF53067">
    <property type="entry name" value="Actin-like ATPase domain"/>
    <property type="match status" value="2"/>
</dbReference>
<dbReference type="Pfam" id="PF00349">
    <property type="entry name" value="Hexokinase_1"/>
    <property type="match status" value="1"/>
</dbReference>
<keyword evidence="10" id="KW-1185">Reference proteome</keyword>
<evidence type="ECO:0000256" key="5">
    <source>
        <dbReference type="ARBA" id="ARBA00022840"/>
    </source>
</evidence>
<accession>A0ABR3QZ71</accession>
<evidence type="ECO:0000256" key="4">
    <source>
        <dbReference type="ARBA" id="ARBA00022777"/>
    </source>
</evidence>
<keyword evidence="3 6" id="KW-0547">Nucleotide-binding</keyword>
<dbReference type="Gene3D" id="3.30.420.40">
    <property type="match status" value="1"/>
</dbReference>
<evidence type="ECO:0000259" key="8">
    <source>
        <dbReference type="Pfam" id="PF03727"/>
    </source>
</evidence>
<evidence type="ECO:0000259" key="7">
    <source>
        <dbReference type="Pfam" id="PF00349"/>
    </source>
</evidence>
<dbReference type="PANTHER" id="PTHR19443">
    <property type="entry name" value="HEXOKINASE"/>
    <property type="match status" value="1"/>
</dbReference>
<evidence type="ECO:0000256" key="6">
    <source>
        <dbReference type="RuleBase" id="RU362007"/>
    </source>
</evidence>